<reference evidence="2 3" key="1">
    <citation type="submission" date="2014-04" db="EMBL/GenBank/DDBJ databases">
        <title>Evolutionary Origins and Diversification of the Mycorrhizal Mutualists.</title>
        <authorList>
            <consortium name="DOE Joint Genome Institute"/>
            <consortium name="Mycorrhizal Genomics Consortium"/>
            <person name="Kohler A."/>
            <person name="Kuo A."/>
            <person name="Nagy L.G."/>
            <person name="Floudas D."/>
            <person name="Copeland A."/>
            <person name="Barry K.W."/>
            <person name="Cichocki N."/>
            <person name="Veneault-Fourrey C."/>
            <person name="LaButti K."/>
            <person name="Lindquist E.A."/>
            <person name="Lipzen A."/>
            <person name="Lundell T."/>
            <person name="Morin E."/>
            <person name="Murat C."/>
            <person name="Riley R."/>
            <person name="Ohm R."/>
            <person name="Sun H."/>
            <person name="Tunlid A."/>
            <person name="Henrissat B."/>
            <person name="Grigoriev I.V."/>
            <person name="Hibbett D.S."/>
            <person name="Martin F."/>
        </authorList>
    </citation>
    <scope>NUCLEOTIDE SEQUENCE [LARGE SCALE GENOMIC DNA]</scope>
    <source>
        <strain evidence="2 3">FD-317 M1</strain>
    </source>
</reference>
<name>A0A0D0CQX5_9AGAR</name>
<keyword evidence="3" id="KW-1185">Reference proteome</keyword>
<dbReference type="EMBL" id="KN834771">
    <property type="protein sequence ID" value="KIK61482.1"/>
    <property type="molecule type" value="Genomic_DNA"/>
</dbReference>
<evidence type="ECO:0000313" key="2">
    <source>
        <dbReference type="EMBL" id="KIK61482.1"/>
    </source>
</evidence>
<dbReference type="HOGENOM" id="CLU_783148_0_0_1"/>
<dbReference type="AlphaFoldDB" id="A0A0D0CQX5"/>
<sequence length="354" mass="40231">MLDAVTFFHFSTSYPESERQENSAVFAVLDACCIQDLLALRRVSKSIFIGVEYYFDKVFDIEVALGKYFGGRDYAMEFREKQRLLGAALSGHFAVAFLGRLPELIPAVPLDIFLNHEDIPLLADWLFSIGFYFVVESEPVMSRSPSDFQHVFQTQQSRCHSGVTNPSFKYTFTGGKRVIFLHGVTRGLMDAILSQDSMTDSEIYSIFPLSTFEMRDFRGKAARRIHHFSASATCQGIVSIDCPSHLLTPEFDDGIRYIGDQDCWRMTLRPPVPPRECRVPSPPNGWSIEVVDVDSDCTLLRFQSQPTPPLKFRTALQLTSWEIRAVLTNTGDKLEKERAQSFKNPRELPTLLEK</sequence>
<evidence type="ECO:0000256" key="1">
    <source>
        <dbReference type="SAM" id="MobiDB-lite"/>
    </source>
</evidence>
<feature type="region of interest" description="Disordered" evidence="1">
    <location>
        <begin position="334"/>
        <end position="354"/>
    </location>
</feature>
<proteinExistence type="predicted"/>
<gene>
    <name evidence="2" type="ORF">GYMLUDRAFT_243653</name>
</gene>
<dbReference type="Proteomes" id="UP000053593">
    <property type="component" value="Unassembled WGS sequence"/>
</dbReference>
<accession>A0A0D0CQX5</accession>
<dbReference type="OrthoDB" id="3061353at2759"/>
<evidence type="ECO:0000313" key="3">
    <source>
        <dbReference type="Proteomes" id="UP000053593"/>
    </source>
</evidence>
<organism evidence="2 3">
    <name type="scientific">Collybiopsis luxurians FD-317 M1</name>
    <dbReference type="NCBI Taxonomy" id="944289"/>
    <lineage>
        <taxon>Eukaryota</taxon>
        <taxon>Fungi</taxon>
        <taxon>Dikarya</taxon>
        <taxon>Basidiomycota</taxon>
        <taxon>Agaricomycotina</taxon>
        <taxon>Agaricomycetes</taxon>
        <taxon>Agaricomycetidae</taxon>
        <taxon>Agaricales</taxon>
        <taxon>Marasmiineae</taxon>
        <taxon>Omphalotaceae</taxon>
        <taxon>Collybiopsis</taxon>
        <taxon>Collybiopsis luxurians</taxon>
    </lineage>
</organism>
<protein>
    <submittedName>
        <fullName evidence="2">Uncharacterized protein</fullName>
    </submittedName>
</protein>